<comment type="caution">
    <text evidence="1">The sequence shown here is derived from an EMBL/GenBank/DDBJ whole genome shotgun (WGS) entry which is preliminary data.</text>
</comment>
<proteinExistence type="predicted"/>
<accession>A0A8X6WFK7</accession>
<organism evidence="1 2">
    <name type="scientific">Trichonephila clavipes</name>
    <name type="common">Golden silk orbweaver</name>
    <name type="synonym">Nephila clavipes</name>
    <dbReference type="NCBI Taxonomy" id="2585209"/>
    <lineage>
        <taxon>Eukaryota</taxon>
        <taxon>Metazoa</taxon>
        <taxon>Ecdysozoa</taxon>
        <taxon>Arthropoda</taxon>
        <taxon>Chelicerata</taxon>
        <taxon>Arachnida</taxon>
        <taxon>Araneae</taxon>
        <taxon>Araneomorphae</taxon>
        <taxon>Entelegynae</taxon>
        <taxon>Araneoidea</taxon>
        <taxon>Nephilidae</taxon>
        <taxon>Trichonephila</taxon>
    </lineage>
</organism>
<protein>
    <submittedName>
        <fullName evidence="1">Uncharacterized protein</fullName>
    </submittedName>
</protein>
<evidence type="ECO:0000313" key="2">
    <source>
        <dbReference type="Proteomes" id="UP000887159"/>
    </source>
</evidence>
<dbReference type="EMBL" id="BMAU01021418">
    <property type="protein sequence ID" value="GFY33905.1"/>
    <property type="molecule type" value="Genomic_DNA"/>
</dbReference>
<dbReference type="AlphaFoldDB" id="A0A8X6WFK7"/>
<reference evidence="1" key="1">
    <citation type="submission" date="2020-08" db="EMBL/GenBank/DDBJ databases">
        <title>Multicomponent nature underlies the extraordinary mechanical properties of spider dragline silk.</title>
        <authorList>
            <person name="Kono N."/>
            <person name="Nakamura H."/>
            <person name="Mori M."/>
            <person name="Yoshida Y."/>
            <person name="Ohtoshi R."/>
            <person name="Malay A.D."/>
            <person name="Moran D.A.P."/>
            <person name="Tomita M."/>
            <person name="Numata K."/>
            <person name="Arakawa K."/>
        </authorList>
    </citation>
    <scope>NUCLEOTIDE SEQUENCE</scope>
</reference>
<sequence length="152" mass="17266">MGGTLNSRLASSPLVRFVEEKERWKALNPLPQGVLPQSWHETELNRTVTYQDLTQSRSGGMRSNKKRFYRLPSFLREDCNHFAALADAPKILTHPMTPIRFVPHPRKEAKEGQLFKKKQNTELWSAVAARYLLTLNETTGRETGCSNGGLLT</sequence>
<dbReference type="Proteomes" id="UP000887159">
    <property type="component" value="Unassembled WGS sequence"/>
</dbReference>
<name>A0A8X6WFK7_TRICX</name>
<evidence type="ECO:0000313" key="1">
    <source>
        <dbReference type="EMBL" id="GFY33905.1"/>
    </source>
</evidence>
<keyword evidence="2" id="KW-1185">Reference proteome</keyword>
<gene>
    <name evidence="1" type="ORF">TNCV_4596131</name>
</gene>